<organism evidence="11 12">
    <name type="scientific">Triparma laevis f. inornata</name>
    <dbReference type="NCBI Taxonomy" id="1714386"/>
    <lineage>
        <taxon>Eukaryota</taxon>
        <taxon>Sar</taxon>
        <taxon>Stramenopiles</taxon>
        <taxon>Ochrophyta</taxon>
        <taxon>Bolidophyceae</taxon>
        <taxon>Parmales</taxon>
        <taxon>Triparmaceae</taxon>
        <taxon>Triparma</taxon>
    </lineage>
</organism>
<evidence type="ECO:0000256" key="8">
    <source>
        <dbReference type="SAM" id="MobiDB-lite"/>
    </source>
</evidence>
<dbReference type="GO" id="GO:0004674">
    <property type="term" value="F:protein serine/threonine kinase activity"/>
    <property type="evidence" value="ECO:0007669"/>
    <property type="project" value="UniProtKB-KW"/>
</dbReference>
<gene>
    <name evidence="11" type="ORF">TL16_g07911</name>
</gene>
<evidence type="ECO:0000256" key="3">
    <source>
        <dbReference type="ARBA" id="ARBA00022741"/>
    </source>
</evidence>
<feature type="region of interest" description="Disordered" evidence="8">
    <location>
        <begin position="497"/>
        <end position="570"/>
    </location>
</feature>
<evidence type="ECO:0000259" key="10">
    <source>
        <dbReference type="PROSITE" id="PS50030"/>
    </source>
</evidence>
<feature type="compositionally biased region" description="Low complexity" evidence="8">
    <location>
        <begin position="651"/>
        <end position="667"/>
    </location>
</feature>
<dbReference type="GO" id="GO:0005737">
    <property type="term" value="C:cytoplasm"/>
    <property type="evidence" value="ECO:0007669"/>
    <property type="project" value="TreeGrafter"/>
</dbReference>
<dbReference type="PROSITE" id="PS50030">
    <property type="entry name" value="UBA"/>
    <property type="match status" value="1"/>
</dbReference>
<dbReference type="InterPro" id="IPR015940">
    <property type="entry name" value="UBA"/>
</dbReference>
<dbReference type="CDD" id="cd14003">
    <property type="entry name" value="STKc_AMPK-like"/>
    <property type="match status" value="1"/>
</dbReference>
<keyword evidence="7" id="KW-0175">Coiled coil</keyword>
<dbReference type="EMBL" id="BLQM01000255">
    <property type="protein sequence ID" value="GMH78713.1"/>
    <property type="molecule type" value="Genomic_DNA"/>
</dbReference>
<dbReference type="Proteomes" id="UP001162640">
    <property type="component" value="Unassembled WGS sequence"/>
</dbReference>
<comment type="caution">
    <text evidence="11">The sequence shown here is derived from an EMBL/GenBank/DDBJ whole genome shotgun (WGS) entry which is preliminary data.</text>
</comment>
<keyword evidence="3 6" id="KW-0547">Nucleotide-binding</keyword>
<name>A0A9W7B189_9STRA</name>
<dbReference type="Pfam" id="PF00069">
    <property type="entry name" value="Pkinase"/>
    <property type="match status" value="1"/>
</dbReference>
<feature type="coiled-coil region" evidence="7">
    <location>
        <begin position="390"/>
        <end position="448"/>
    </location>
</feature>
<dbReference type="InterPro" id="IPR011009">
    <property type="entry name" value="Kinase-like_dom_sf"/>
</dbReference>
<sequence>MPQPSRPTVPRRSNNNGSRSNQYGHQPTGGPTSSLPEPSQSAIQANVRKGRERGRSQTNKATNKGKKQQQEGYAYKAGSGSGRAGASSFTGSIPKNEKRAPPPRGKTIGHYVLSKSIGEGTFGKVRSGTHIITGEKVAVKILEKSKIIEVADVRRVTREINILKKNRHRNIIQLFEVIDKETTIYLIMENADGGELFDYIVQHQRIAEPLALSFFKQICDGAEYLHKMEVTHRDLKPENLLLQSSKEGWIVKIVDFGLSNTHEGNRLLQTACGSPCYAAPEMIHGYKYVGPKADIWSMGVILFAMVCGHLPFENSNTKLLYAQICAGEYKAPDYISTEVRDLIRRILNTDPEMRLSIEQIRRHPWFQTNPSSPASPMACGDKMTFDSDIIQQLQDLKINTEQVKEALRSDGHNFLTASYYLLSNRKRRNKEKQELREQLYEAEAAKNRTALGGSPKSIATALNPIKINSNTSSPANPTRPSQIPKLALNGVVGVASPTQTKSSALPKVTAPPNGKPPKQSRQQRQSQRQQPTGSQTSRVPSNPAQNVLPTQPHSARADPPPSTLQQQYPDGAPVAAAPWDVAGIERPVTRSSSRGEGGGQAPPRDTVPDQVKATVGLLGVTPEGENSNSERQKKGKTVAPTIPMNEPAPIPTTTTTPVAAAPSRPSAPGGGRSSKAGAGGRKIIDPTNNSSKKKDTADTNNPPTSFQSIVASNHKPAHNSHNSISKSPKSTKDQVPTVVSSTSSKPMKALYNEMNKACKAHNIKVKPMMSNPGADGSLSITCTTQLISTSPTLIFTLEVQRLGDIERMYVLKGSMQKGKVSEFEKVCRVLFNAMKLV</sequence>
<feature type="compositionally biased region" description="Polar residues" evidence="8">
    <location>
        <begin position="698"/>
        <end position="711"/>
    </location>
</feature>
<dbReference type="SUPFAM" id="SSF56112">
    <property type="entry name" value="Protein kinase-like (PK-like)"/>
    <property type="match status" value="1"/>
</dbReference>
<keyword evidence="1" id="KW-0723">Serine/threonine-protein kinase</keyword>
<evidence type="ECO:0008006" key="13">
    <source>
        <dbReference type="Google" id="ProtNLM"/>
    </source>
</evidence>
<evidence type="ECO:0000256" key="6">
    <source>
        <dbReference type="PROSITE-ProRule" id="PRU10141"/>
    </source>
</evidence>
<evidence type="ECO:0000256" key="4">
    <source>
        <dbReference type="ARBA" id="ARBA00022777"/>
    </source>
</evidence>
<feature type="compositionally biased region" description="Polar residues" evidence="8">
    <location>
        <begin position="719"/>
        <end position="728"/>
    </location>
</feature>
<feature type="region of interest" description="Disordered" evidence="8">
    <location>
        <begin position="1"/>
        <end position="107"/>
    </location>
</feature>
<feature type="compositionally biased region" description="Low complexity" evidence="8">
    <location>
        <begin position="11"/>
        <end position="21"/>
    </location>
</feature>
<keyword evidence="4" id="KW-0418">Kinase</keyword>
<dbReference type="Gene3D" id="3.30.310.80">
    <property type="entry name" value="Kinase associated domain 1, KA1"/>
    <property type="match status" value="1"/>
</dbReference>
<feature type="domain" description="Protein kinase" evidence="9">
    <location>
        <begin position="111"/>
        <end position="366"/>
    </location>
</feature>
<feature type="compositionally biased region" description="Low complexity" evidence="8">
    <location>
        <begin position="516"/>
        <end position="538"/>
    </location>
</feature>
<feature type="binding site" evidence="6">
    <location>
        <position position="140"/>
    </location>
    <ligand>
        <name>ATP</name>
        <dbReference type="ChEBI" id="CHEBI:30616"/>
    </ligand>
</feature>
<dbReference type="InterPro" id="IPR017441">
    <property type="entry name" value="Protein_kinase_ATP_BS"/>
</dbReference>
<evidence type="ECO:0000313" key="11">
    <source>
        <dbReference type="EMBL" id="GMH78713.1"/>
    </source>
</evidence>
<evidence type="ECO:0000313" key="12">
    <source>
        <dbReference type="Proteomes" id="UP001162640"/>
    </source>
</evidence>
<feature type="domain" description="UBA" evidence="10">
    <location>
        <begin position="384"/>
        <end position="424"/>
    </location>
</feature>
<dbReference type="InterPro" id="IPR008271">
    <property type="entry name" value="Ser/Thr_kinase_AS"/>
</dbReference>
<accession>A0A9W7B189</accession>
<proteinExistence type="predicted"/>
<dbReference type="PROSITE" id="PS50011">
    <property type="entry name" value="PROTEIN_KINASE_DOM"/>
    <property type="match status" value="1"/>
</dbReference>
<feature type="compositionally biased region" description="Polar residues" evidence="8">
    <location>
        <begin position="539"/>
        <end position="553"/>
    </location>
</feature>
<dbReference type="Gene3D" id="1.10.510.10">
    <property type="entry name" value="Transferase(Phosphotransferase) domain 1"/>
    <property type="match status" value="1"/>
</dbReference>
<feature type="region of interest" description="Disordered" evidence="8">
    <location>
        <begin position="588"/>
        <end position="743"/>
    </location>
</feature>
<evidence type="ECO:0000256" key="5">
    <source>
        <dbReference type="ARBA" id="ARBA00022840"/>
    </source>
</evidence>
<dbReference type="PANTHER" id="PTHR24346:SF82">
    <property type="entry name" value="KP78A-RELATED"/>
    <property type="match status" value="1"/>
</dbReference>
<keyword evidence="5 6" id="KW-0067">ATP-binding</keyword>
<dbReference type="PROSITE" id="PS00108">
    <property type="entry name" value="PROTEIN_KINASE_ST"/>
    <property type="match status" value="1"/>
</dbReference>
<evidence type="ECO:0000256" key="2">
    <source>
        <dbReference type="ARBA" id="ARBA00022679"/>
    </source>
</evidence>
<feature type="compositionally biased region" description="Polar residues" evidence="8">
    <location>
        <begin position="22"/>
        <end position="44"/>
    </location>
</feature>
<feature type="compositionally biased region" description="Gly residues" evidence="8">
    <location>
        <begin position="668"/>
        <end position="680"/>
    </location>
</feature>
<dbReference type="PROSITE" id="PS00107">
    <property type="entry name" value="PROTEIN_KINASE_ATP"/>
    <property type="match status" value="1"/>
</dbReference>
<evidence type="ECO:0000259" key="9">
    <source>
        <dbReference type="PROSITE" id="PS50011"/>
    </source>
</evidence>
<evidence type="ECO:0000256" key="1">
    <source>
        <dbReference type="ARBA" id="ARBA00022527"/>
    </source>
</evidence>
<dbReference type="FunFam" id="1.10.510.10:FF:000571">
    <property type="entry name" value="Maternal embryonic leucine zipper kinase"/>
    <property type="match status" value="1"/>
</dbReference>
<evidence type="ECO:0000256" key="7">
    <source>
        <dbReference type="SAM" id="Coils"/>
    </source>
</evidence>
<protein>
    <recommendedName>
        <fullName evidence="13">Non-specific serine/threonine protein kinase</fullName>
    </recommendedName>
</protein>
<reference evidence="12" key="1">
    <citation type="journal article" date="2023" name="Commun. Biol.">
        <title>Genome analysis of Parmales, the sister group of diatoms, reveals the evolutionary specialization of diatoms from phago-mixotrophs to photoautotrophs.</title>
        <authorList>
            <person name="Ban H."/>
            <person name="Sato S."/>
            <person name="Yoshikawa S."/>
            <person name="Yamada K."/>
            <person name="Nakamura Y."/>
            <person name="Ichinomiya M."/>
            <person name="Sato N."/>
            <person name="Blanc-Mathieu R."/>
            <person name="Endo H."/>
            <person name="Kuwata A."/>
            <person name="Ogata H."/>
        </authorList>
    </citation>
    <scope>NUCLEOTIDE SEQUENCE [LARGE SCALE GENOMIC DNA]</scope>
</reference>
<dbReference type="AlphaFoldDB" id="A0A9W7B189"/>
<dbReference type="GO" id="GO:0005524">
    <property type="term" value="F:ATP binding"/>
    <property type="evidence" value="ECO:0007669"/>
    <property type="project" value="UniProtKB-UniRule"/>
</dbReference>
<keyword evidence="2" id="KW-0808">Transferase</keyword>
<dbReference type="SMART" id="SM00220">
    <property type="entry name" value="S_TKc"/>
    <property type="match status" value="1"/>
</dbReference>
<dbReference type="InterPro" id="IPR000719">
    <property type="entry name" value="Prot_kinase_dom"/>
</dbReference>
<dbReference type="GO" id="GO:0035556">
    <property type="term" value="P:intracellular signal transduction"/>
    <property type="evidence" value="ECO:0007669"/>
    <property type="project" value="TreeGrafter"/>
</dbReference>
<dbReference type="PANTHER" id="PTHR24346">
    <property type="entry name" value="MAP/MICROTUBULE AFFINITY-REGULATING KINASE"/>
    <property type="match status" value="1"/>
</dbReference>
<dbReference type="FunFam" id="3.30.200.20:FF:000003">
    <property type="entry name" value="Non-specific serine/threonine protein kinase"/>
    <property type="match status" value="1"/>
</dbReference>